<dbReference type="Gene3D" id="3.30.200.20">
    <property type="entry name" value="Phosphorylase Kinase, domain 1"/>
    <property type="match status" value="1"/>
</dbReference>
<comment type="caution">
    <text evidence="6">The sequence shown here is derived from an EMBL/GenBank/DDBJ whole genome shotgun (WGS) entry which is preliminary data.</text>
</comment>
<name>A0A9J6B967_POLVA</name>
<dbReference type="GO" id="GO:0004672">
    <property type="term" value="F:protein kinase activity"/>
    <property type="evidence" value="ECO:0007669"/>
    <property type="project" value="InterPro"/>
</dbReference>
<evidence type="ECO:0000256" key="2">
    <source>
        <dbReference type="ARBA" id="ARBA00022840"/>
    </source>
</evidence>
<dbReference type="AlphaFoldDB" id="A0A9J6B967"/>
<dbReference type="InterPro" id="IPR050198">
    <property type="entry name" value="Non-receptor_tyrosine_kinases"/>
</dbReference>
<dbReference type="InterPro" id="IPR000719">
    <property type="entry name" value="Prot_kinase_dom"/>
</dbReference>
<keyword evidence="6" id="KW-0808">Transferase</keyword>
<feature type="domain" description="Protein kinase" evidence="5">
    <location>
        <begin position="86"/>
        <end position="317"/>
    </location>
</feature>
<dbReference type="InterPro" id="IPR011009">
    <property type="entry name" value="Kinase-like_dom_sf"/>
</dbReference>
<dbReference type="InterPro" id="IPR001245">
    <property type="entry name" value="Ser-Thr/Tyr_kinase_cat_dom"/>
</dbReference>
<dbReference type="InterPro" id="IPR017441">
    <property type="entry name" value="Protein_kinase_ATP_BS"/>
</dbReference>
<evidence type="ECO:0000313" key="7">
    <source>
        <dbReference type="Proteomes" id="UP001107558"/>
    </source>
</evidence>
<gene>
    <name evidence="6" type="ORF">PVAND_017830</name>
</gene>
<feature type="non-terminal residue" evidence="6">
    <location>
        <position position="317"/>
    </location>
</feature>
<keyword evidence="2 3" id="KW-0067">ATP-binding</keyword>
<dbReference type="EMBL" id="JADBJN010000270">
    <property type="protein sequence ID" value="KAG5666051.1"/>
    <property type="molecule type" value="Genomic_DNA"/>
</dbReference>
<keyword evidence="6" id="KW-0418">Kinase</keyword>
<dbReference type="GO" id="GO:0002009">
    <property type="term" value="P:morphogenesis of an epithelium"/>
    <property type="evidence" value="ECO:0007669"/>
    <property type="project" value="UniProtKB-ARBA"/>
</dbReference>
<organism evidence="6 7">
    <name type="scientific">Polypedilum vanderplanki</name>
    <name type="common">Sleeping chironomid midge</name>
    <dbReference type="NCBI Taxonomy" id="319348"/>
    <lineage>
        <taxon>Eukaryota</taxon>
        <taxon>Metazoa</taxon>
        <taxon>Ecdysozoa</taxon>
        <taxon>Arthropoda</taxon>
        <taxon>Hexapoda</taxon>
        <taxon>Insecta</taxon>
        <taxon>Pterygota</taxon>
        <taxon>Neoptera</taxon>
        <taxon>Endopterygota</taxon>
        <taxon>Diptera</taxon>
        <taxon>Nematocera</taxon>
        <taxon>Chironomoidea</taxon>
        <taxon>Chironomidae</taxon>
        <taxon>Chironominae</taxon>
        <taxon>Polypedilum</taxon>
        <taxon>Polypedilum</taxon>
    </lineage>
</organism>
<keyword evidence="7" id="KW-1185">Reference proteome</keyword>
<dbReference type="OrthoDB" id="67310at2759"/>
<dbReference type="GO" id="GO:0005524">
    <property type="term" value="F:ATP binding"/>
    <property type="evidence" value="ECO:0007669"/>
    <property type="project" value="UniProtKB-UniRule"/>
</dbReference>
<dbReference type="SUPFAM" id="SSF56112">
    <property type="entry name" value="Protein kinase-like (PK-like)"/>
    <property type="match status" value="1"/>
</dbReference>
<evidence type="ECO:0000313" key="6">
    <source>
        <dbReference type="EMBL" id="KAG5666051.1"/>
    </source>
</evidence>
<reference evidence="6" key="1">
    <citation type="submission" date="2021-03" db="EMBL/GenBank/DDBJ databases">
        <title>Chromosome level genome of the anhydrobiotic midge Polypedilum vanderplanki.</title>
        <authorList>
            <person name="Yoshida Y."/>
            <person name="Kikawada T."/>
            <person name="Gusev O."/>
        </authorList>
    </citation>
    <scope>NUCLEOTIDE SEQUENCE</scope>
    <source>
        <strain evidence="6">NIAS01</strain>
        <tissue evidence="6">Whole body or cell culture</tissue>
    </source>
</reference>
<dbReference type="PROSITE" id="PS00107">
    <property type="entry name" value="PROTEIN_KINASE_ATP"/>
    <property type="match status" value="1"/>
</dbReference>
<sequence length="317" mass="36549">NYDVPPTSKRPSTQEDQFTESDQFLINNQTVQDSKPQEMIYFMDPPKRNKIEWNQLDPELYETQKNFLKEITRSSGANYYVSKDDLHFDNEIGSGEFGNVLRGIFKLSNGKKIWVAIKTLHERHYEENLPEFLKEASVMIKLDNPYVVKLIGICKGPPIGIVQELCSFGSLADYLVENKDDIDNKLIDLWASQIAQARNILLVSKQHCKISDFGLSRAIGIDKDFYQSSTGGRWPLKWYAPESFCGKFSHSSDVWSFGITLWEIYSKGDVPYDDLSGSEVNELIEKGQRLARPECCPEDVYSLMLDCWNYRARLRPR</sequence>
<dbReference type="PROSITE" id="PS50011">
    <property type="entry name" value="PROTEIN_KINASE_DOM"/>
    <property type="match status" value="1"/>
</dbReference>
<accession>A0A9J6B967</accession>
<keyword evidence="1 3" id="KW-0547">Nucleotide-binding</keyword>
<dbReference type="Proteomes" id="UP001107558">
    <property type="component" value="Unassembled WGS sequence"/>
</dbReference>
<evidence type="ECO:0000256" key="4">
    <source>
        <dbReference type="SAM" id="MobiDB-lite"/>
    </source>
</evidence>
<dbReference type="PANTHER" id="PTHR24418">
    <property type="entry name" value="TYROSINE-PROTEIN KINASE"/>
    <property type="match status" value="1"/>
</dbReference>
<feature type="region of interest" description="Disordered" evidence="4">
    <location>
        <begin position="1"/>
        <end position="20"/>
    </location>
</feature>
<dbReference type="Pfam" id="PF07714">
    <property type="entry name" value="PK_Tyr_Ser-Thr"/>
    <property type="match status" value="1"/>
</dbReference>
<evidence type="ECO:0000259" key="5">
    <source>
        <dbReference type="PROSITE" id="PS50011"/>
    </source>
</evidence>
<protein>
    <submittedName>
        <fullName evidence="6">Tyrosine-protein kinase Lyn</fullName>
    </submittedName>
</protein>
<dbReference type="Gene3D" id="1.10.510.10">
    <property type="entry name" value="Transferase(Phosphotransferase) domain 1"/>
    <property type="match status" value="1"/>
</dbReference>
<proteinExistence type="predicted"/>
<feature type="non-terminal residue" evidence="6">
    <location>
        <position position="1"/>
    </location>
</feature>
<evidence type="ECO:0000256" key="3">
    <source>
        <dbReference type="PROSITE-ProRule" id="PRU10141"/>
    </source>
</evidence>
<feature type="binding site" evidence="3">
    <location>
        <position position="118"/>
    </location>
    <ligand>
        <name>ATP</name>
        <dbReference type="ChEBI" id="CHEBI:30616"/>
    </ligand>
</feature>
<feature type="compositionally biased region" description="Polar residues" evidence="4">
    <location>
        <begin position="9"/>
        <end position="20"/>
    </location>
</feature>
<evidence type="ECO:0000256" key="1">
    <source>
        <dbReference type="ARBA" id="ARBA00022741"/>
    </source>
</evidence>